<comment type="similarity">
    <text evidence="2 10">Belongs to the MCM family.</text>
</comment>
<evidence type="ECO:0000313" key="14">
    <source>
        <dbReference type="EMBL" id="CAI2384392.1"/>
    </source>
</evidence>
<gene>
    <name evidence="14" type="ORF">ECRASSUSDP1_LOCUS25917</name>
</gene>
<dbReference type="GO" id="GO:0017116">
    <property type="term" value="F:single-stranded DNA helicase activity"/>
    <property type="evidence" value="ECO:0007669"/>
    <property type="project" value="TreeGrafter"/>
</dbReference>
<dbReference type="GO" id="GO:0003697">
    <property type="term" value="F:single-stranded DNA binding"/>
    <property type="evidence" value="ECO:0007669"/>
    <property type="project" value="TreeGrafter"/>
</dbReference>
<dbReference type="PROSITE" id="PS50051">
    <property type="entry name" value="MCM_2"/>
    <property type="match status" value="1"/>
</dbReference>
<dbReference type="SUPFAM" id="SSF52540">
    <property type="entry name" value="P-loop containing nucleoside triphosphate hydrolases"/>
    <property type="match status" value="1"/>
</dbReference>
<comment type="function">
    <text evidence="11">Acts as component of the MCM2-7 complex (MCM complex) which is the replicative helicase essential for 'once per cell cycle' DNA replication initiation and elongation in eukaryotic cells. The active ATPase sites in the MCM2-7 ring are formed through the interaction surfaces of two neighboring subunits such that a critical structure of a conserved arginine finger motif is provided in trans relative to the ATP-binding site of the Walker A box of the adjacent subunit. The six ATPase active sites, however, are likely to contribute differentially to the complex helicase activity.</text>
</comment>
<dbReference type="GO" id="GO:0006271">
    <property type="term" value="P:DNA strand elongation involved in DNA replication"/>
    <property type="evidence" value="ECO:0007669"/>
    <property type="project" value="TreeGrafter"/>
</dbReference>
<dbReference type="Proteomes" id="UP001295684">
    <property type="component" value="Unassembled WGS sequence"/>
</dbReference>
<evidence type="ECO:0000259" key="13">
    <source>
        <dbReference type="PROSITE" id="PS50051"/>
    </source>
</evidence>
<dbReference type="GO" id="GO:0005634">
    <property type="term" value="C:nucleus"/>
    <property type="evidence" value="ECO:0007669"/>
    <property type="project" value="UniProtKB-SubCell"/>
</dbReference>
<dbReference type="SUPFAM" id="SSF50249">
    <property type="entry name" value="Nucleic acid-binding proteins"/>
    <property type="match status" value="1"/>
</dbReference>
<evidence type="ECO:0000256" key="4">
    <source>
        <dbReference type="ARBA" id="ARBA00022741"/>
    </source>
</evidence>
<feature type="region of interest" description="Disordered" evidence="12">
    <location>
        <begin position="661"/>
        <end position="713"/>
    </location>
</feature>
<reference evidence="14" key="1">
    <citation type="submission" date="2023-07" db="EMBL/GenBank/DDBJ databases">
        <authorList>
            <consortium name="AG Swart"/>
            <person name="Singh M."/>
            <person name="Singh A."/>
            <person name="Seah K."/>
            <person name="Emmerich C."/>
        </authorList>
    </citation>
    <scope>NUCLEOTIDE SEQUENCE</scope>
    <source>
        <strain evidence="14">DP1</strain>
    </source>
</reference>
<dbReference type="Gene3D" id="2.40.50.140">
    <property type="entry name" value="Nucleic acid-binding proteins"/>
    <property type="match status" value="1"/>
</dbReference>
<feature type="domain" description="MCM C-terminal AAA(+) ATPase" evidence="13">
    <location>
        <begin position="298"/>
        <end position="504"/>
    </location>
</feature>
<dbReference type="GO" id="GO:0042555">
    <property type="term" value="C:MCM complex"/>
    <property type="evidence" value="ECO:0007669"/>
    <property type="project" value="UniProtKB-UniRule"/>
</dbReference>
<dbReference type="PRINTS" id="PR01657">
    <property type="entry name" value="MCMFAMILY"/>
</dbReference>
<dbReference type="SMART" id="SM00350">
    <property type="entry name" value="MCM"/>
    <property type="match status" value="1"/>
</dbReference>
<dbReference type="InterPro" id="IPR003593">
    <property type="entry name" value="AAA+_ATPase"/>
</dbReference>
<dbReference type="GO" id="GO:0000727">
    <property type="term" value="P:double-strand break repair via break-induced replication"/>
    <property type="evidence" value="ECO:0007669"/>
    <property type="project" value="TreeGrafter"/>
</dbReference>
<evidence type="ECO:0000256" key="12">
    <source>
        <dbReference type="SAM" id="MobiDB-lite"/>
    </source>
</evidence>
<evidence type="ECO:0000256" key="2">
    <source>
        <dbReference type="ARBA" id="ARBA00008010"/>
    </source>
</evidence>
<evidence type="ECO:0000256" key="5">
    <source>
        <dbReference type="ARBA" id="ARBA00022801"/>
    </source>
</evidence>
<evidence type="ECO:0000256" key="10">
    <source>
        <dbReference type="RuleBase" id="RU004070"/>
    </source>
</evidence>
<dbReference type="Pfam" id="PF17207">
    <property type="entry name" value="MCM_OB"/>
    <property type="match status" value="1"/>
</dbReference>
<comment type="subcellular location">
    <subcellularLocation>
        <location evidence="1 11">Nucleus</location>
    </subcellularLocation>
</comment>
<evidence type="ECO:0000256" key="9">
    <source>
        <dbReference type="ARBA" id="ARBA00023242"/>
    </source>
</evidence>
<dbReference type="Gene3D" id="3.40.50.300">
    <property type="entry name" value="P-loop containing nucleotide triphosphate hydrolases"/>
    <property type="match status" value="1"/>
</dbReference>
<dbReference type="AlphaFoldDB" id="A0AAD1Y7K8"/>
<evidence type="ECO:0000313" key="15">
    <source>
        <dbReference type="Proteomes" id="UP001295684"/>
    </source>
</evidence>
<dbReference type="InterPro" id="IPR031327">
    <property type="entry name" value="MCM"/>
</dbReference>
<dbReference type="Gene3D" id="2.20.28.10">
    <property type="match status" value="1"/>
</dbReference>
<dbReference type="GO" id="GO:1902975">
    <property type="term" value="P:mitotic DNA replication initiation"/>
    <property type="evidence" value="ECO:0007669"/>
    <property type="project" value="TreeGrafter"/>
</dbReference>
<dbReference type="GO" id="GO:0005524">
    <property type="term" value="F:ATP binding"/>
    <property type="evidence" value="ECO:0007669"/>
    <property type="project" value="UniProtKB-UniRule"/>
</dbReference>
<evidence type="ECO:0000256" key="8">
    <source>
        <dbReference type="ARBA" id="ARBA00023125"/>
    </source>
</evidence>
<dbReference type="InterPro" id="IPR041562">
    <property type="entry name" value="MCM_lid"/>
</dbReference>
<dbReference type="GO" id="GO:0016787">
    <property type="term" value="F:hydrolase activity"/>
    <property type="evidence" value="ECO:0007669"/>
    <property type="project" value="UniProtKB-KW"/>
</dbReference>
<comment type="subunit">
    <text evidence="11">Component of the MCM2-7 complex.</text>
</comment>
<dbReference type="Pfam" id="PF14551">
    <property type="entry name" value="MCM_N"/>
    <property type="match status" value="1"/>
</dbReference>
<keyword evidence="4 10" id="KW-0547">Nucleotide-binding</keyword>
<proteinExistence type="inferred from homology"/>
<dbReference type="PRINTS" id="PR01659">
    <property type="entry name" value="MCMPROTEIN3"/>
</dbReference>
<dbReference type="PANTHER" id="PTHR11630:SF46">
    <property type="entry name" value="DNA REPLICATION LICENSING FACTOR MCM3-RELATED"/>
    <property type="match status" value="1"/>
</dbReference>
<organism evidence="14 15">
    <name type="scientific">Euplotes crassus</name>
    <dbReference type="NCBI Taxonomy" id="5936"/>
    <lineage>
        <taxon>Eukaryota</taxon>
        <taxon>Sar</taxon>
        <taxon>Alveolata</taxon>
        <taxon>Ciliophora</taxon>
        <taxon>Intramacronucleata</taxon>
        <taxon>Spirotrichea</taxon>
        <taxon>Hypotrichia</taxon>
        <taxon>Euplotida</taxon>
        <taxon>Euplotidae</taxon>
        <taxon>Moneuplotes</taxon>
    </lineage>
</organism>
<keyword evidence="5 11" id="KW-0378">Hydrolase</keyword>
<keyword evidence="9 11" id="KW-0539">Nucleus</keyword>
<dbReference type="PANTHER" id="PTHR11630">
    <property type="entry name" value="DNA REPLICATION LICENSING FACTOR MCM FAMILY MEMBER"/>
    <property type="match status" value="1"/>
</dbReference>
<evidence type="ECO:0000256" key="1">
    <source>
        <dbReference type="ARBA" id="ARBA00004123"/>
    </source>
</evidence>
<dbReference type="InterPro" id="IPR008046">
    <property type="entry name" value="Mcm3"/>
</dbReference>
<evidence type="ECO:0000256" key="6">
    <source>
        <dbReference type="ARBA" id="ARBA00022806"/>
    </source>
</evidence>
<dbReference type="EMBL" id="CAMPGE010026721">
    <property type="protein sequence ID" value="CAI2384392.1"/>
    <property type="molecule type" value="Genomic_DNA"/>
</dbReference>
<name>A0AAD1Y7K8_EUPCR</name>
<feature type="compositionally biased region" description="Basic and acidic residues" evidence="12">
    <location>
        <begin position="697"/>
        <end position="713"/>
    </location>
</feature>
<feature type="compositionally biased region" description="Basic residues" evidence="12">
    <location>
        <begin position="684"/>
        <end position="696"/>
    </location>
</feature>
<dbReference type="InterPro" id="IPR001208">
    <property type="entry name" value="MCM_dom"/>
</dbReference>
<keyword evidence="6 11" id="KW-0347">Helicase</keyword>
<dbReference type="SMART" id="SM00382">
    <property type="entry name" value="AAA"/>
    <property type="match status" value="1"/>
</dbReference>
<keyword evidence="15" id="KW-1185">Reference proteome</keyword>
<dbReference type="InterPro" id="IPR027925">
    <property type="entry name" value="MCM_N"/>
</dbReference>
<sequence>MQERTELDIRMEDQILRYLESTDLKAKGHTLMTKNERFNINIDDIRAKNHELAQYIIKNPIKAIPLFEQNVQKILDEEDAIAGKKLGMSSTSQFPVKEKTLKINFTGKLGKNYVTPRGLRAPMLNSLVCVQGIVTKMSIVKSKIGKSYHFIESENTGFVQNYKDQYSIEGQGNFSTKMLPTKDPAGNVMTPEYGYCEYRNVQKIVIQEMPERAPPAQIPRSITIYLEEDLVDKGKPGDRIEVMGLFKCISGVNTMTSGNFRTLIIATGIKTITNKTENSKFTGKDISKIRKFSREQDVYKILSRSVAPTVQGRENIKKSILLQMLGGVEKNLKSRTHLRGDVNILLIGDPSTAKSQMLRYALNLSPIGINTTGRGSSGVGLTAAVTIDKDTGERHLEAGAMVLGDRGLVCIDEFDKMNDADRVAIHEVMEQQTVTIAKAGLHASLNARCSVIAAANPIYSNYDKGMSAAKNIGLPDTLLSRFDLLFLVLDSKNPDNDKKIAERVIRNHSYSNPNDSKIHNPYVDEFYIEPEIKDEEEELKEYDVFERDNEELFGDKDTKIVSNTFLKKYIAYSKSLKDPILDDSVLDSIAFEYKNLRQEADDNNMANSKKLPITVRTLETIIRLATAHAKLRLDTERSVTQEDIEVATKLLRYSIFSEDDDALGEERSTDGEEDNDDDDEERKKSYKSLKSKKTKNDKRADSKVSKAESLSKEIEAGEEEVKNLIDFSAKQSELQKHVSPDEIKLETAEEKKKRSCIFKILAREQRKMNPHVSYSELWKLISQNSEAKTLFPSKDAVSETVDTLIERNKLMADKDNNIYMI</sequence>
<feature type="compositionally biased region" description="Acidic residues" evidence="12">
    <location>
        <begin position="671"/>
        <end position="680"/>
    </location>
</feature>
<dbReference type="Pfam" id="PF17855">
    <property type="entry name" value="MCM_lid"/>
    <property type="match status" value="1"/>
</dbReference>
<keyword evidence="8 10" id="KW-0238">DNA-binding</keyword>
<dbReference type="InterPro" id="IPR033762">
    <property type="entry name" value="MCM_OB"/>
</dbReference>
<dbReference type="EC" id="3.6.4.12" evidence="11"/>
<protein>
    <recommendedName>
        <fullName evidence="11">DNA replication licensing factor MCM3</fullName>
        <ecNumber evidence="11">3.6.4.12</ecNumber>
    </recommendedName>
</protein>
<evidence type="ECO:0000256" key="3">
    <source>
        <dbReference type="ARBA" id="ARBA00022705"/>
    </source>
</evidence>
<comment type="caution">
    <text evidence="14">The sequence shown here is derived from an EMBL/GenBank/DDBJ whole genome shotgun (WGS) entry which is preliminary data.</text>
</comment>
<accession>A0AAD1Y7K8</accession>
<dbReference type="InterPro" id="IPR012340">
    <property type="entry name" value="NA-bd_OB-fold"/>
</dbReference>
<keyword evidence="7 10" id="KW-0067">ATP-binding</keyword>
<keyword evidence="3 11" id="KW-0235">DNA replication</keyword>
<evidence type="ECO:0000256" key="7">
    <source>
        <dbReference type="ARBA" id="ARBA00022840"/>
    </source>
</evidence>
<comment type="catalytic activity">
    <reaction evidence="11">
        <text>ATP + H2O = ADP + phosphate + H(+)</text>
        <dbReference type="Rhea" id="RHEA:13065"/>
        <dbReference type="ChEBI" id="CHEBI:15377"/>
        <dbReference type="ChEBI" id="CHEBI:15378"/>
        <dbReference type="ChEBI" id="CHEBI:30616"/>
        <dbReference type="ChEBI" id="CHEBI:43474"/>
        <dbReference type="ChEBI" id="CHEBI:456216"/>
        <dbReference type="EC" id="3.6.4.12"/>
    </reaction>
</comment>
<dbReference type="Gene3D" id="3.30.1640.10">
    <property type="entry name" value="mini-chromosome maintenance (MCM) complex, chain A, domain 1"/>
    <property type="match status" value="1"/>
</dbReference>
<evidence type="ECO:0000256" key="11">
    <source>
        <dbReference type="RuleBase" id="RU368061"/>
    </source>
</evidence>
<dbReference type="Pfam" id="PF00493">
    <property type="entry name" value="MCM"/>
    <property type="match status" value="1"/>
</dbReference>
<dbReference type="InterPro" id="IPR027417">
    <property type="entry name" value="P-loop_NTPase"/>
</dbReference>